<reference evidence="11 12" key="1">
    <citation type="journal article" date="2019" name="Int. J. Syst. Evol. Microbiol.">
        <title>The Global Catalogue of Microorganisms (GCM) 10K type strain sequencing project: providing services to taxonomists for standard genome sequencing and annotation.</title>
        <authorList>
            <consortium name="The Broad Institute Genomics Platform"/>
            <consortium name="The Broad Institute Genome Sequencing Center for Infectious Disease"/>
            <person name="Wu L."/>
            <person name="Ma J."/>
        </authorList>
    </citation>
    <scope>NUCLEOTIDE SEQUENCE [LARGE SCALE GENOMIC DNA]</scope>
    <source>
        <strain evidence="11 12">CGMCC 1.10387</strain>
    </source>
</reference>
<dbReference type="PROSITE" id="PS50112">
    <property type="entry name" value="PAS"/>
    <property type="match status" value="1"/>
</dbReference>
<feature type="coiled-coil region" evidence="7">
    <location>
        <begin position="251"/>
        <end position="278"/>
    </location>
</feature>
<dbReference type="InterPro" id="IPR050736">
    <property type="entry name" value="Sensor_HK_Regulatory"/>
</dbReference>
<dbReference type="InterPro" id="IPR000014">
    <property type="entry name" value="PAS"/>
</dbReference>
<keyword evidence="5" id="KW-0902">Two-component regulatory system</keyword>
<dbReference type="InterPro" id="IPR036890">
    <property type="entry name" value="HATPase_C_sf"/>
</dbReference>
<evidence type="ECO:0000256" key="1">
    <source>
        <dbReference type="ARBA" id="ARBA00000085"/>
    </source>
</evidence>
<dbReference type="GO" id="GO:0000160">
    <property type="term" value="P:phosphorelay signal transduction system"/>
    <property type="evidence" value="ECO:0007669"/>
    <property type="project" value="UniProtKB-KW"/>
</dbReference>
<dbReference type="Gene3D" id="3.30.565.10">
    <property type="entry name" value="Histidine kinase-like ATPase, C-terminal domain"/>
    <property type="match status" value="1"/>
</dbReference>
<dbReference type="NCBIfam" id="TIGR00229">
    <property type="entry name" value="sensory_box"/>
    <property type="match status" value="1"/>
</dbReference>
<dbReference type="PANTHER" id="PTHR43711:SF1">
    <property type="entry name" value="HISTIDINE KINASE 1"/>
    <property type="match status" value="1"/>
</dbReference>
<dbReference type="SMART" id="SM00448">
    <property type="entry name" value="REC"/>
    <property type="match status" value="1"/>
</dbReference>
<protein>
    <recommendedName>
        <fullName evidence="2">histidine kinase</fullName>
        <ecNumber evidence="2">2.7.13.3</ecNumber>
    </recommendedName>
</protein>
<evidence type="ECO:0000256" key="7">
    <source>
        <dbReference type="SAM" id="Coils"/>
    </source>
</evidence>
<dbReference type="CDD" id="cd00075">
    <property type="entry name" value="HATPase"/>
    <property type="match status" value="1"/>
</dbReference>
<evidence type="ECO:0000256" key="2">
    <source>
        <dbReference type="ARBA" id="ARBA00012438"/>
    </source>
</evidence>
<dbReference type="PROSITE" id="PS50109">
    <property type="entry name" value="HIS_KIN"/>
    <property type="match status" value="1"/>
</dbReference>
<dbReference type="SMART" id="SM00387">
    <property type="entry name" value="HATPase_c"/>
    <property type="match status" value="1"/>
</dbReference>
<keyword evidence="4" id="KW-0418">Kinase</keyword>
<name>A0ABD6DTH4_9EURY</name>
<evidence type="ECO:0000259" key="9">
    <source>
        <dbReference type="PROSITE" id="PS50110"/>
    </source>
</evidence>
<dbReference type="InterPro" id="IPR001789">
    <property type="entry name" value="Sig_transdc_resp-reg_receiver"/>
</dbReference>
<dbReference type="SUPFAM" id="SSF52172">
    <property type="entry name" value="CheY-like"/>
    <property type="match status" value="1"/>
</dbReference>
<evidence type="ECO:0000256" key="6">
    <source>
        <dbReference type="PROSITE-ProRule" id="PRU00169"/>
    </source>
</evidence>
<dbReference type="PROSITE" id="PS50110">
    <property type="entry name" value="RESPONSE_REGULATORY"/>
    <property type="match status" value="1"/>
</dbReference>
<dbReference type="InterPro" id="IPR013656">
    <property type="entry name" value="PAS_4"/>
</dbReference>
<keyword evidence="12" id="KW-1185">Reference proteome</keyword>
<dbReference type="CDD" id="cd00130">
    <property type="entry name" value="PAS"/>
    <property type="match status" value="1"/>
</dbReference>
<dbReference type="EC" id="2.7.13.3" evidence="2"/>
<dbReference type="Gene3D" id="1.10.287.130">
    <property type="match status" value="1"/>
</dbReference>
<dbReference type="Gene3D" id="3.30.450.20">
    <property type="entry name" value="PAS domain"/>
    <property type="match status" value="1"/>
</dbReference>
<evidence type="ECO:0000313" key="11">
    <source>
        <dbReference type="EMBL" id="MFD1684476.1"/>
    </source>
</evidence>
<dbReference type="RefSeq" id="WP_256308037.1">
    <property type="nucleotide sequence ID" value="NZ_JANHAW010000002.1"/>
</dbReference>
<gene>
    <name evidence="11" type="ORF">ACFSAS_02505</name>
</gene>
<dbReference type="InterPro" id="IPR035965">
    <property type="entry name" value="PAS-like_dom_sf"/>
</dbReference>
<sequence length="465" mass="52289">MRRTVGEIDTFQRSDATLVLHVDDEPSLTSVVADYLEALDDEMRVISAQSADVGLERLSAEPIDCVVSDYDMPGKDGLEFLEAVRERYPNLPFLLFTGHGSEEVASRAIKADVTDYLRKDGSESYELLHARVRNAVSHTRAEHRARLARDQLHDIFEHINGFLAVDDDWTVTYWNEWLARRTGYDPVDTVGEPLWEAYPEIADTDVQAVLEHVRSSGETVERELFLDAEDAWIELHAYPVSVGLFIQLRDITQKRERIRELERRNQRLESVARTLSHDLQNPMNVAEGRLELVEETGELSHLEDVARAHNQMQNLINELLRLARAEDIDATEVDFREVVDEAWSYSDTGEMELEADIEAGTLVLADAGQFQRLFENLFENAHGHGDAATVWVGRLDGGFYVADDGSGIPATDEDLFESGVTTAAEGTGYGLAIVQQIAHEHDWEVEMSDSVAGGVRFEVTGVTFR</sequence>
<keyword evidence="6" id="KW-0597">Phosphoprotein</keyword>
<dbReference type="SMART" id="SM00388">
    <property type="entry name" value="HisKA"/>
    <property type="match status" value="1"/>
</dbReference>
<evidence type="ECO:0000259" key="8">
    <source>
        <dbReference type="PROSITE" id="PS50109"/>
    </source>
</evidence>
<dbReference type="Gene3D" id="3.40.50.2300">
    <property type="match status" value="1"/>
</dbReference>
<dbReference type="Pfam" id="PF00072">
    <property type="entry name" value="Response_reg"/>
    <property type="match status" value="1"/>
</dbReference>
<dbReference type="Pfam" id="PF08448">
    <property type="entry name" value="PAS_4"/>
    <property type="match status" value="1"/>
</dbReference>
<dbReference type="InterPro" id="IPR036097">
    <property type="entry name" value="HisK_dim/P_sf"/>
</dbReference>
<dbReference type="InterPro" id="IPR003661">
    <property type="entry name" value="HisK_dim/P_dom"/>
</dbReference>
<dbReference type="PANTHER" id="PTHR43711">
    <property type="entry name" value="TWO-COMPONENT HISTIDINE KINASE"/>
    <property type="match status" value="1"/>
</dbReference>
<comment type="catalytic activity">
    <reaction evidence="1">
        <text>ATP + protein L-histidine = ADP + protein N-phospho-L-histidine.</text>
        <dbReference type="EC" id="2.7.13.3"/>
    </reaction>
</comment>
<dbReference type="SUPFAM" id="SSF55785">
    <property type="entry name" value="PYP-like sensor domain (PAS domain)"/>
    <property type="match status" value="1"/>
</dbReference>
<dbReference type="EMBL" id="JBHUDP010000001">
    <property type="protein sequence ID" value="MFD1684476.1"/>
    <property type="molecule type" value="Genomic_DNA"/>
</dbReference>
<evidence type="ECO:0000256" key="5">
    <source>
        <dbReference type="ARBA" id="ARBA00023012"/>
    </source>
</evidence>
<dbReference type="SUPFAM" id="SSF47384">
    <property type="entry name" value="Homodimeric domain of signal transducing histidine kinase"/>
    <property type="match status" value="1"/>
</dbReference>
<dbReference type="Pfam" id="PF02518">
    <property type="entry name" value="HATPase_c"/>
    <property type="match status" value="1"/>
</dbReference>
<evidence type="ECO:0000256" key="3">
    <source>
        <dbReference type="ARBA" id="ARBA00022679"/>
    </source>
</evidence>
<comment type="caution">
    <text evidence="11">The sequence shown here is derived from an EMBL/GenBank/DDBJ whole genome shotgun (WGS) entry which is preliminary data.</text>
</comment>
<keyword evidence="3" id="KW-0808">Transferase</keyword>
<dbReference type="AlphaFoldDB" id="A0ABD6DTH4"/>
<evidence type="ECO:0000313" key="12">
    <source>
        <dbReference type="Proteomes" id="UP001597092"/>
    </source>
</evidence>
<evidence type="ECO:0000256" key="4">
    <source>
        <dbReference type="ARBA" id="ARBA00022777"/>
    </source>
</evidence>
<dbReference type="CDD" id="cd00082">
    <property type="entry name" value="HisKA"/>
    <property type="match status" value="1"/>
</dbReference>
<keyword evidence="7" id="KW-0175">Coiled coil</keyword>
<dbReference type="SUPFAM" id="SSF55874">
    <property type="entry name" value="ATPase domain of HSP90 chaperone/DNA topoisomerase II/histidine kinase"/>
    <property type="match status" value="1"/>
</dbReference>
<accession>A0ABD6DTH4</accession>
<dbReference type="Pfam" id="PF00512">
    <property type="entry name" value="HisKA"/>
    <property type="match status" value="1"/>
</dbReference>
<dbReference type="InterPro" id="IPR005467">
    <property type="entry name" value="His_kinase_dom"/>
</dbReference>
<organism evidence="11 12">
    <name type="scientific">Halobellus litoreus</name>
    <dbReference type="NCBI Taxonomy" id="755310"/>
    <lineage>
        <taxon>Archaea</taxon>
        <taxon>Methanobacteriati</taxon>
        <taxon>Methanobacteriota</taxon>
        <taxon>Stenosarchaea group</taxon>
        <taxon>Halobacteria</taxon>
        <taxon>Halobacteriales</taxon>
        <taxon>Haloferacaceae</taxon>
        <taxon>Halobellus</taxon>
    </lineage>
</organism>
<dbReference type="InterPro" id="IPR003594">
    <property type="entry name" value="HATPase_dom"/>
</dbReference>
<feature type="domain" description="Response regulatory" evidence="9">
    <location>
        <begin position="18"/>
        <end position="134"/>
    </location>
</feature>
<evidence type="ECO:0000259" key="10">
    <source>
        <dbReference type="PROSITE" id="PS50112"/>
    </source>
</evidence>
<feature type="domain" description="PAS" evidence="10">
    <location>
        <begin position="148"/>
        <end position="217"/>
    </location>
</feature>
<feature type="domain" description="Histidine kinase" evidence="8">
    <location>
        <begin position="274"/>
        <end position="460"/>
    </location>
</feature>
<dbReference type="InterPro" id="IPR011006">
    <property type="entry name" value="CheY-like_superfamily"/>
</dbReference>
<dbReference type="GO" id="GO:0004673">
    <property type="term" value="F:protein histidine kinase activity"/>
    <property type="evidence" value="ECO:0007669"/>
    <property type="project" value="UniProtKB-EC"/>
</dbReference>
<proteinExistence type="predicted"/>
<dbReference type="Proteomes" id="UP001597092">
    <property type="component" value="Unassembled WGS sequence"/>
</dbReference>
<feature type="modified residue" description="4-aspartylphosphate" evidence="6">
    <location>
        <position position="69"/>
    </location>
</feature>
<dbReference type="CDD" id="cd00156">
    <property type="entry name" value="REC"/>
    <property type="match status" value="1"/>
</dbReference>